<organism evidence="2 3">
    <name type="scientific">Cognatiyoonia koreensis</name>
    <dbReference type="NCBI Taxonomy" id="364200"/>
    <lineage>
        <taxon>Bacteria</taxon>
        <taxon>Pseudomonadati</taxon>
        <taxon>Pseudomonadota</taxon>
        <taxon>Alphaproteobacteria</taxon>
        <taxon>Rhodobacterales</taxon>
        <taxon>Paracoccaceae</taxon>
        <taxon>Cognatiyoonia</taxon>
    </lineage>
</organism>
<protein>
    <submittedName>
        <fullName evidence="2">Crotonobetainyl-CoA:carnitine CoA-transferase CaiB</fullName>
    </submittedName>
</protein>
<dbReference type="EMBL" id="FOIZ01000002">
    <property type="protein sequence ID" value="SEW42256.1"/>
    <property type="molecule type" value="Genomic_DNA"/>
</dbReference>
<evidence type="ECO:0000313" key="2">
    <source>
        <dbReference type="EMBL" id="SEW42256.1"/>
    </source>
</evidence>
<dbReference type="Pfam" id="PF02515">
    <property type="entry name" value="CoA_transf_3"/>
    <property type="match status" value="1"/>
</dbReference>
<dbReference type="SUPFAM" id="SSF89796">
    <property type="entry name" value="CoA-transferase family III (CaiB/BaiF)"/>
    <property type="match status" value="1"/>
</dbReference>
<accession>A0A1I0RMC3</accession>
<dbReference type="AlphaFoldDB" id="A0A1I0RMC3"/>
<dbReference type="Gene3D" id="3.30.1540.10">
    <property type="entry name" value="formyl-coa transferase, domain 3"/>
    <property type="match status" value="1"/>
</dbReference>
<name>A0A1I0RMC3_9RHOB</name>
<dbReference type="InterPro" id="IPR044855">
    <property type="entry name" value="CoA-Trfase_III_dom3_sf"/>
</dbReference>
<proteinExistence type="predicted"/>
<dbReference type="GO" id="GO:0008410">
    <property type="term" value="F:CoA-transferase activity"/>
    <property type="evidence" value="ECO:0007669"/>
    <property type="project" value="TreeGrafter"/>
</dbReference>
<dbReference type="InterPro" id="IPR023606">
    <property type="entry name" value="CoA-Trfase_III_dom_1_sf"/>
</dbReference>
<dbReference type="OrthoDB" id="7208981at2"/>
<dbReference type="Gene3D" id="3.40.50.10540">
    <property type="entry name" value="Crotonobetainyl-coa:carnitine coa-transferase, domain 1"/>
    <property type="match status" value="1"/>
</dbReference>
<dbReference type="PANTHER" id="PTHR48207:SF3">
    <property type="entry name" value="SUCCINATE--HYDROXYMETHYLGLUTARATE COA-TRANSFERASE"/>
    <property type="match status" value="1"/>
</dbReference>
<keyword evidence="3" id="KW-1185">Reference proteome</keyword>
<sequence length="390" mass="41689">MGALSGLRILDLTRILAGPTCTQLLGDLGAEVIKIENPKTGDDTRTWGPPFINDKDGQHTDLSAYFMCTNRNKLSVTVDISTSEGQDTIRALAAQSDVLIENFKPGSLMKYGLDAGALCAADPALIYCSISGYGQTGPNATKPGYDLMAQGYGGIMSLTGETDGEPMKVGVGIADVMCGMYATVGILAALRHRDQTGEGQQIDVALVDSQVAWLINEGVNYLTTGQNPIRRGNGHPNIVPYQVFATRDGHVIIAVGNDAQFQRYCEFLNIDLANDPRFATNPGRLENRDALLDQLVVEMAKHTTADVIAGLEARKVPVGPVQTLDQVFGSDQVKARDMIATVPADGTAEGAVKLIGNPLKLSKTPVTYRKAPPRLGQDNAEIDRLTRSSS</sequence>
<dbReference type="RefSeq" id="WP_089996324.1">
    <property type="nucleotide sequence ID" value="NZ_FOIZ01000002.1"/>
</dbReference>
<gene>
    <name evidence="2" type="ORF">SAMN04488515_2944</name>
</gene>
<reference evidence="2 3" key="1">
    <citation type="submission" date="2016-10" db="EMBL/GenBank/DDBJ databases">
        <authorList>
            <person name="de Groot N.N."/>
        </authorList>
    </citation>
    <scope>NUCLEOTIDE SEQUENCE [LARGE SCALE GENOMIC DNA]</scope>
    <source>
        <strain evidence="2 3">DSM 17925</strain>
    </source>
</reference>
<dbReference type="STRING" id="364200.SAMN04488515_2944"/>
<dbReference type="InterPro" id="IPR050483">
    <property type="entry name" value="CoA-transferase_III_domain"/>
</dbReference>
<evidence type="ECO:0000256" key="1">
    <source>
        <dbReference type="ARBA" id="ARBA00022679"/>
    </source>
</evidence>
<dbReference type="PANTHER" id="PTHR48207">
    <property type="entry name" value="SUCCINATE--HYDROXYMETHYLGLUTARATE COA-TRANSFERASE"/>
    <property type="match status" value="1"/>
</dbReference>
<dbReference type="InterPro" id="IPR003673">
    <property type="entry name" value="CoA-Trfase_fam_III"/>
</dbReference>
<keyword evidence="1 2" id="KW-0808">Transferase</keyword>
<dbReference type="Proteomes" id="UP000199167">
    <property type="component" value="Unassembled WGS sequence"/>
</dbReference>
<evidence type="ECO:0000313" key="3">
    <source>
        <dbReference type="Proteomes" id="UP000199167"/>
    </source>
</evidence>